<proteinExistence type="predicted"/>
<dbReference type="Pfam" id="PF03008">
    <property type="entry name" value="DUF234"/>
    <property type="match status" value="1"/>
</dbReference>
<dbReference type="InterPro" id="IPR036390">
    <property type="entry name" value="WH_DNA-bd_sf"/>
</dbReference>
<dbReference type="InterPro" id="IPR036388">
    <property type="entry name" value="WH-like_DNA-bd_sf"/>
</dbReference>
<dbReference type="SUPFAM" id="SSF46785">
    <property type="entry name" value="Winged helix' DNA-binding domain"/>
    <property type="match status" value="1"/>
</dbReference>
<dbReference type="STRING" id="1423790.BN53_02375"/>
<gene>
    <name evidence="2" type="ORF">BN53_02375</name>
</gene>
<dbReference type="RefSeq" id="WP_009559503.1">
    <property type="nucleotide sequence ID" value="NZ_AYZN01000002.1"/>
</dbReference>
<keyword evidence="3" id="KW-1185">Reference proteome</keyword>
<dbReference type="EMBL" id="CAKD01000013">
    <property type="protein sequence ID" value="CCI84948.1"/>
    <property type="molecule type" value="Genomic_DNA"/>
</dbReference>
<name>I7LDJ7_9LACO</name>
<evidence type="ECO:0000313" key="3">
    <source>
        <dbReference type="Proteomes" id="UP000009311"/>
    </source>
</evidence>
<evidence type="ECO:0000259" key="1">
    <source>
        <dbReference type="Pfam" id="PF03008"/>
    </source>
</evidence>
<dbReference type="Gene3D" id="1.10.10.10">
    <property type="entry name" value="Winged helix-like DNA-binding domain superfamily/Winged helix DNA-binding domain"/>
    <property type="match status" value="1"/>
</dbReference>
<dbReference type="PANTHER" id="PTHR34704">
    <property type="entry name" value="ATPASE"/>
    <property type="match status" value="1"/>
</dbReference>
<dbReference type="Proteomes" id="UP000009311">
    <property type="component" value="Unassembled WGS sequence"/>
</dbReference>
<dbReference type="AlphaFoldDB" id="I7LDJ7"/>
<evidence type="ECO:0000313" key="2">
    <source>
        <dbReference type="EMBL" id="CCI84948.1"/>
    </source>
</evidence>
<reference evidence="2 3" key="1">
    <citation type="submission" date="2012-06" db="EMBL/GenBank/DDBJ databases">
        <title>Draft Genome Sequence of Lactobacillus pasteurii CRBIP 24.76T.</title>
        <authorList>
            <person name="Cousin S."/>
            <person name="Bouchier C."/>
            <person name="Loux V."/>
            <person name="Ma L."/>
            <person name="Creno S."/>
            <person name="Bizet C."/>
            <person name="Clermont D."/>
        </authorList>
    </citation>
    <scope>NUCLEOTIDE SEQUENCE [LARGE SCALE GENOMIC DNA]</scope>
    <source>
        <strain evidence="3">CRBIP 24.76T</strain>
    </source>
</reference>
<organism evidence="2 3">
    <name type="scientific">Lactobacillus pasteurii DSM 23907 = CRBIP 24.76</name>
    <dbReference type="NCBI Taxonomy" id="1423790"/>
    <lineage>
        <taxon>Bacteria</taxon>
        <taxon>Bacillati</taxon>
        <taxon>Bacillota</taxon>
        <taxon>Bacilli</taxon>
        <taxon>Lactobacillales</taxon>
        <taxon>Lactobacillaceae</taxon>
        <taxon>Lactobacillus</taxon>
    </lineage>
</organism>
<comment type="caution">
    <text evidence="2">The sequence shown here is derived from an EMBL/GenBank/DDBJ whole genome shotgun (WGS) entry which is preliminary data.</text>
</comment>
<accession>I7LDJ7</accession>
<dbReference type="InterPro" id="IPR004256">
    <property type="entry name" value="DUF234"/>
</dbReference>
<feature type="domain" description="DUF234" evidence="1">
    <location>
        <begin position="82"/>
        <end position="148"/>
    </location>
</feature>
<protein>
    <recommendedName>
        <fullName evidence="1">DUF234 domain-containing protein</fullName>
    </recommendedName>
</protein>
<sequence>MLKQELRDLANYRSILQAIAIGASRPNDIAMRSHIEANTLSNYLNNLIDLGIVEKIIPATEYNKANSRKGIYRIQDGLFRFWFKFVGPNVSFIEHDVIDPLIKNIENNLSDYMGQEFEKLAHEYIWNHVLDQNVIPVPFKVIGNWWGSSKHLKKQSN</sequence>
<dbReference type="PANTHER" id="PTHR34704:SF2">
    <property type="entry name" value="ATPASE"/>
    <property type="match status" value="1"/>
</dbReference>
<dbReference type="eggNOG" id="COG1672">
    <property type="taxonomic scope" value="Bacteria"/>
</dbReference>